<comment type="subcellular location">
    <subcellularLocation>
        <location evidence="1">Nucleus</location>
    </subcellularLocation>
</comment>
<keyword evidence="11" id="KW-0175">Coiled coil</keyword>
<evidence type="ECO:0000256" key="5">
    <source>
        <dbReference type="ARBA" id="ARBA00023159"/>
    </source>
</evidence>
<evidence type="ECO:0000256" key="7">
    <source>
        <dbReference type="ARBA" id="ARBA00023242"/>
    </source>
</evidence>
<name>A0A9N9TMM4_PHYSR</name>
<dbReference type="PANTHER" id="PTHR12048">
    <property type="entry name" value="CCAAT-BINDING FACTOR-RELATED"/>
    <property type="match status" value="1"/>
</dbReference>
<evidence type="ECO:0000256" key="8">
    <source>
        <dbReference type="ARBA" id="ARBA00031941"/>
    </source>
</evidence>
<dbReference type="EMBL" id="OU900107">
    <property type="protein sequence ID" value="CAG9857672.1"/>
    <property type="molecule type" value="Genomic_DNA"/>
</dbReference>
<evidence type="ECO:0000256" key="10">
    <source>
        <dbReference type="ARBA" id="ARBA00073389"/>
    </source>
</evidence>
<evidence type="ECO:0000256" key="3">
    <source>
        <dbReference type="ARBA" id="ARBA00022553"/>
    </source>
</evidence>
<feature type="coiled-coil region" evidence="11">
    <location>
        <begin position="479"/>
        <end position="509"/>
    </location>
</feature>
<dbReference type="Pfam" id="PF03914">
    <property type="entry name" value="CBF"/>
    <property type="match status" value="1"/>
</dbReference>
<dbReference type="InterPro" id="IPR016024">
    <property type="entry name" value="ARM-type_fold"/>
</dbReference>
<evidence type="ECO:0000259" key="13">
    <source>
        <dbReference type="Pfam" id="PF03914"/>
    </source>
</evidence>
<evidence type="ECO:0000313" key="14">
    <source>
        <dbReference type="EMBL" id="CAG9857672.1"/>
    </source>
</evidence>
<dbReference type="InterPro" id="IPR005612">
    <property type="entry name" value="CCAAT-binding_factor"/>
</dbReference>
<dbReference type="InterPro" id="IPR040155">
    <property type="entry name" value="CEBPZ/Mak21-like"/>
</dbReference>
<evidence type="ECO:0000256" key="1">
    <source>
        <dbReference type="ARBA" id="ARBA00004123"/>
    </source>
</evidence>
<feature type="compositionally biased region" description="Acidic residues" evidence="12">
    <location>
        <begin position="740"/>
        <end position="802"/>
    </location>
</feature>
<feature type="region of interest" description="Disordered" evidence="12">
    <location>
        <begin position="1"/>
        <end position="41"/>
    </location>
</feature>
<reference evidence="14" key="1">
    <citation type="submission" date="2022-01" db="EMBL/GenBank/DDBJ databases">
        <authorList>
            <person name="King R."/>
        </authorList>
    </citation>
    <scope>NUCLEOTIDE SEQUENCE</scope>
</reference>
<keyword evidence="3" id="KW-0597">Phosphoprotein</keyword>
<gene>
    <name evidence="14" type="ORF">PHYEVI_LOCUS4073</name>
</gene>
<comment type="similarity">
    <text evidence="2">Belongs to the CBF/MAK21 family.</text>
</comment>
<comment type="function">
    <text evidence="9">Stimulates transcription from the HSP70 promoter.</text>
</comment>
<feature type="domain" description="CCAAT-binding factor" evidence="13">
    <location>
        <begin position="368"/>
        <end position="587"/>
    </location>
</feature>
<dbReference type="SUPFAM" id="SSF48371">
    <property type="entry name" value="ARM repeat"/>
    <property type="match status" value="1"/>
</dbReference>
<evidence type="ECO:0000256" key="4">
    <source>
        <dbReference type="ARBA" id="ARBA00023015"/>
    </source>
</evidence>
<dbReference type="Gene3D" id="1.25.10.10">
    <property type="entry name" value="Leucine-rich Repeat Variant"/>
    <property type="match status" value="1"/>
</dbReference>
<keyword evidence="15" id="KW-1185">Reference proteome</keyword>
<feature type="compositionally biased region" description="Basic residues" evidence="12">
    <location>
        <begin position="878"/>
        <end position="888"/>
    </location>
</feature>
<evidence type="ECO:0000256" key="6">
    <source>
        <dbReference type="ARBA" id="ARBA00023163"/>
    </source>
</evidence>
<keyword evidence="5" id="KW-0010">Activator</keyword>
<dbReference type="FunFam" id="1.25.10.10:FF:000805">
    <property type="entry name" value="Similar to transcription factor CBF/MAK21"/>
    <property type="match status" value="1"/>
</dbReference>
<dbReference type="AlphaFoldDB" id="A0A9N9TMM4"/>
<sequence>MKIKNRNFPSNGAPHKDLEDLEEYSEPKKWYEDMEEDPKDAPKYTEQVLIELKDEAKKCHESEVLNYNSKNLKTNSNYQWMKTVMSKGTLSDKIAANTIMIQDNPIVSLETVRNLVNMVKVGKKKECMSVMETLTDLFVSNLLIDGRKLKSFHQRPLSMLNELSSGNAVTRRKLLNLWYFEDQLKEIYALFVLALSRVAQDTVDSNKEKAITAMYKLLESNPEQEKNLLTYIVNKLGDPSQKVASKVIYCLTKLLFKHNNMQLVVLNEIEKLMFRPNVSTRAQYYSLCFLSQFHLNPESNNVPRKLIDVYFSFFKACVKTGDIDTRMMSALLTGLNRAYPYAKMDFENIQEHIDTMYRLVHIANFNISLHTLNLLYQVSDSGKGITDRFYAALYRKLFDSNVLNTTHKAMLLSLVYKALLKDKEPNRVKLFVKRLLQISLYAQPCYSCGILYLISQLMNKRGDIKAFVMKRSEISAFENDEDEEKYHDIKEETIEIKEESDNEDEVKEEITTNGLVEIKEEPVDEDDVKPKGDASSWYHCRNGPGGDKTHKYNPLARNPLYGGGEFSAYIELNYLKNHFHPTVSLFATNLLNNEPVTYNGDPLNDFTLIRFLERFVFKNPKKTAATPGRDLMFSKRKLYRPKGVKSLPVKSESYSRENPRNIPVDELFVHTYLQGKYREGGSRDDDDSDLESVRSDEFEEMLDKMAGAKTNEEPDELDYLNEIGSSLKENKKKTRSKEETADDDDDGDDDEDENLSDDFFSDNEEFSGEDDDELEMNDDDKDLLDDLSEDDAESIEFSDEEESNRGKKGKNKKSNDIMSNFASVEEFATLLEDEGSSKIKPGGSNAFANKDDADVKQLSWEENRNRWLNKFDRTVGGRSKKFSKKRNKSQGSNNSKRRRNNMARIIEAIQPGPGISK</sequence>
<evidence type="ECO:0000313" key="15">
    <source>
        <dbReference type="Proteomes" id="UP001153712"/>
    </source>
</evidence>
<feature type="region of interest" description="Disordered" evidence="12">
    <location>
        <begin position="876"/>
        <end position="917"/>
    </location>
</feature>
<dbReference type="PANTHER" id="PTHR12048:SF0">
    <property type="entry name" value="CCAAT_ENHANCER-BINDING PROTEIN ZETA"/>
    <property type="match status" value="1"/>
</dbReference>
<dbReference type="OrthoDB" id="28947at2759"/>
<evidence type="ECO:0000256" key="9">
    <source>
        <dbReference type="ARBA" id="ARBA00058879"/>
    </source>
</evidence>
<evidence type="ECO:0000256" key="12">
    <source>
        <dbReference type="SAM" id="MobiDB-lite"/>
    </source>
</evidence>
<dbReference type="InterPro" id="IPR011989">
    <property type="entry name" value="ARM-like"/>
</dbReference>
<keyword evidence="4" id="KW-0805">Transcription regulation</keyword>
<evidence type="ECO:0000256" key="2">
    <source>
        <dbReference type="ARBA" id="ARBA00007797"/>
    </source>
</evidence>
<evidence type="ECO:0000256" key="11">
    <source>
        <dbReference type="SAM" id="Coils"/>
    </source>
</evidence>
<feature type="region of interest" description="Disordered" evidence="12">
    <location>
        <begin position="722"/>
        <end position="818"/>
    </location>
</feature>
<proteinExistence type="inferred from homology"/>
<organism evidence="14 15">
    <name type="scientific">Phyllotreta striolata</name>
    <name type="common">Striped flea beetle</name>
    <name type="synonym">Crioceris striolata</name>
    <dbReference type="NCBI Taxonomy" id="444603"/>
    <lineage>
        <taxon>Eukaryota</taxon>
        <taxon>Metazoa</taxon>
        <taxon>Ecdysozoa</taxon>
        <taxon>Arthropoda</taxon>
        <taxon>Hexapoda</taxon>
        <taxon>Insecta</taxon>
        <taxon>Pterygota</taxon>
        <taxon>Neoptera</taxon>
        <taxon>Endopterygota</taxon>
        <taxon>Coleoptera</taxon>
        <taxon>Polyphaga</taxon>
        <taxon>Cucujiformia</taxon>
        <taxon>Chrysomeloidea</taxon>
        <taxon>Chrysomelidae</taxon>
        <taxon>Galerucinae</taxon>
        <taxon>Alticini</taxon>
        <taxon>Phyllotreta</taxon>
    </lineage>
</organism>
<dbReference type="Proteomes" id="UP001153712">
    <property type="component" value="Chromosome 14"/>
</dbReference>
<keyword evidence="6" id="KW-0804">Transcription</keyword>
<keyword evidence="7" id="KW-0539">Nucleus</keyword>
<accession>A0A9N9TMM4</accession>
<dbReference type="GO" id="GO:0005634">
    <property type="term" value="C:nucleus"/>
    <property type="evidence" value="ECO:0007669"/>
    <property type="project" value="UniProtKB-SubCell"/>
</dbReference>
<protein>
    <recommendedName>
        <fullName evidence="10">CCAAT/enhancer-binding protein zeta</fullName>
    </recommendedName>
    <alternativeName>
        <fullName evidence="8">CCAAT-box-binding transcription factor</fullName>
    </alternativeName>
</protein>